<evidence type="ECO:0000313" key="13">
    <source>
        <dbReference type="Proteomes" id="UP000190395"/>
    </source>
</evidence>
<protein>
    <recommendedName>
        <fullName evidence="7">Large ribosomal subunit protein uL11</fullName>
    </recommendedName>
</protein>
<evidence type="ECO:0000256" key="8">
    <source>
        <dbReference type="RuleBase" id="RU003978"/>
    </source>
</evidence>
<dbReference type="InterPro" id="IPR000911">
    <property type="entry name" value="Ribosomal_uL11"/>
</dbReference>
<dbReference type="PROSITE" id="PS00359">
    <property type="entry name" value="RIBOSOMAL_L11"/>
    <property type="match status" value="1"/>
</dbReference>
<accession>A0A1T4PFR1</accession>
<dbReference type="InterPro" id="IPR036796">
    <property type="entry name" value="Ribosomal_uL11_N_sf"/>
</dbReference>
<evidence type="ECO:0000256" key="3">
    <source>
        <dbReference type="ARBA" id="ARBA00022730"/>
    </source>
</evidence>
<comment type="similarity">
    <text evidence="1 7 8">Belongs to the universal ribosomal protein uL11 family.</text>
</comment>
<evidence type="ECO:0000256" key="4">
    <source>
        <dbReference type="ARBA" id="ARBA00022884"/>
    </source>
</evidence>
<dbReference type="InterPro" id="IPR020785">
    <property type="entry name" value="Ribosomal_uL11_CS"/>
</dbReference>
<keyword evidence="5 7" id="KW-0689">Ribosomal protein</keyword>
<evidence type="ECO:0000259" key="10">
    <source>
        <dbReference type="Pfam" id="PF00298"/>
    </source>
</evidence>
<keyword evidence="3 7" id="KW-0699">rRNA-binding</keyword>
<dbReference type="CDD" id="cd00349">
    <property type="entry name" value="Ribosomal_L11"/>
    <property type="match status" value="1"/>
</dbReference>
<evidence type="ECO:0000256" key="2">
    <source>
        <dbReference type="ARBA" id="ARBA00022481"/>
    </source>
</evidence>
<comment type="function">
    <text evidence="7 9">Forms part of the ribosomal stalk which helps the ribosome interact with GTP-bound translation factors.</text>
</comment>
<keyword evidence="13" id="KW-1185">Reference proteome</keyword>
<dbReference type="GO" id="GO:0006412">
    <property type="term" value="P:translation"/>
    <property type="evidence" value="ECO:0007669"/>
    <property type="project" value="UniProtKB-UniRule"/>
</dbReference>
<dbReference type="GeneID" id="303367790"/>
<evidence type="ECO:0000256" key="5">
    <source>
        <dbReference type="ARBA" id="ARBA00022980"/>
    </source>
</evidence>
<dbReference type="GO" id="GO:0022625">
    <property type="term" value="C:cytosolic large ribosomal subunit"/>
    <property type="evidence" value="ECO:0007669"/>
    <property type="project" value="TreeGrafter"/>
</dbReference>
<keyword evidence="4 7" id="KW-0694">RNA-binding</keyword>
<sequence length="144" mass="15155">MATKKVTAVIKLQCPAGSATPAPPIGPALGPHGVSAPVFVQQFNDRTKSMEKGLIIPVIITVYQDRSFTFILKTPPAAVLIKKALGLPKGSGNPLRDKVGKLTQAQLTEIATQKMPDINANDIEAAKKIIAGTARSMGVEVEAE</sequence>
<dbReference type="SUPFAM" id="SSF54747">
    <property type="entry name" value="Ribosomal L11/L12e N-terminal domain"/>
    <property type="match status" value="1"/>
</dbReference>
<name>A0A1T4PFR1_9SPIR</name>
<keyword evidence="2 7" id="KW-0488">Methylation</keyword>
<comment type="subunit">
    <text evidence="7">Part of the ribosomal stalk of the 50S ribosomal subunit. Interacts with L10 and the large rRNA to form the base of the stalk. L10 forms an elongated spine to which L12 dimers bind in a sequential fashion forming a multimeric L10(L12)X complex.</text>
</comment>
<evidence type="ECO:0000313" key="12">
    <source>
        <dbReference type="EMBL" id="SJZ90332.1"/>
    </source>
</evidence>
<dbReference type="FunFam" id="1.10.10.250:FF:000001">
    <property type="entry name" value="50S ribosomal protein L11"/>
    <property type="match status" value="1"/>
</dbReference>
<dbReference type="NCBIfam" id="TIGR01632">
    <property type="entry name" value="L11_bact"/>
    <property type="match status" value="1"/>
</dbReference>
<comment type="PTM">
    <text evidence="7 9">One or more lysine residues are methylated.</text>
</comment>
<evidence type="ECO:0000259" key="11">
    <source>
        <dbReference type="Pfam" id="PF03946"/>
    </source>
</evidence>
<dbReference type="AlphaFoldDB" id="A0A1T4PFR1"/>
<dbReference type="InterPro" id="IPR036769">
    <property type="entry name" value="Ribosomal_uL11_C_sf"/>
</dbReference>
<dbReference type="InterPro" id="IPR020783">
    <property type="entry name" value="Ribosomal_uL11_C"/>
</dbReference>
<dbReference type="Gene3D" id="3.30.1550.10">
    <property type="entry name" value="Ribosomal protein L11/L12, N-terminal domain"/>
    <property type="match status" value="1"/>
</dbReference>
<dbReference type="Pfam" id="PF00298">
    <property type="entry name" value="Ribosomal_L11"/>
    <property type="match status" value="1"/>
</dbReference>
<dbReference type="PANTHER" id="PTHR11661:SF1">
    <property type="entry name" value="LARGE RIBOSOMAL SUBUNIT PROTEIN UL11M"/>
    <property type="match status" value="1"/>
</dbReference>
<organism evidence="12 13">
    <name type="scientific">Treponema berlinense</name>
    <dbReference type="NCBI Taxonomy" id="225004"/>
    <lineage>
        <taxon>Bacteria</taxon>
        <taxon>Pseudomonadati</taxon>
        <taxon>Spirochaetota</taxon>
        <taxon>Spirochaetia</taxon>
        <taxon>Spirochaetales</taxon>
        <taxon>Treponemataceae</taxon>
        <taxon>Treponema</taxon>
    </lineage>
</organism>
<dbReference type="RefSeq" id="WP_078931293.1">
    <property type="nucleotide sequence ID" value="NZ_CAMCOW010000033.1"/>
</dbReference>
<dbReference type="EMBL" id="FUXC01000009">
    <property type="protein sequence ID" value="SJZ90332.1"/>
    <property type="molecule type" value="Genomic_DNA"/>
</dbReference>
<reference evidence="12 13" key="1">
    <citation type="submission" date="2017-02" db="EMBL/GenBank/DDBJ databases">
        <authorList>
            <person name="Peterson S.W."/>
        </authorList>
    </citation>
    <scope>NUCLEOTIDE SEQUENCE [LARGE SCALE GENOMIC DNA]</scope>
    <source>
        <strain evidence="12 13">ATCC BAA-909</strain>
    </source>
</reference>
<dbReference type="STRING" id="225004.SAMN02745152_01559"/>
<evidence type="ECO:0000256" key="1">
    <source>
        <dbReference type="ARBA" id="ARBA00010537"/>
    </source>
</evidence>
<dbReference type="Gene3D" id="1.10.10.250">
    <property type="entry name" value="Ribosomal protein L11, C-terminal domain"/>
    <property type="match status" value="1"/>
</dbReference>
<dbReference type="SMART" id="SM00649">
    <property type="entry name" value="RL11"/>
    <property type="match status" value="1"/>
</dbReference>
<dbReference type="Proteomes" id="UP000190395">
    <property type="component" value="Unassembled WGS sequence"/>
</dbReference>
<dbReference type="HAMAP" id="MF_00736">
    <property type="entry name" value="Ribosomal_uL11"/>
    <property type="match status" value="1"/>
</dbReference>
<proteinExistence type="inferred from homology"/>
<dbReference type="OrthoDB" id="9802408at2"/>
<feature type="domain" description="Large ribosomal subunit protein uL11 C-terminal" evidence="10">
    <location>
        <begin position="73"/>
        <end position="141"/>
    </location>
</feature>
<dbReference type="InterPro" id="IPR006519">
    <property type="entry name" value="Ribosomal_uL11_bac-typ"/>
</dbReference>
<evidence type="ECO:0000256" key="6">
    <source>
        <dbReference type="ARBA" id="ARBA00023274"/>
    </source>
</evidence>
<dbReference type="GO" id="GO:0070180">
    <property type="term" value="F:large ribosomal subunit rRNA binding"/>
    <property type="evidence" value="ECO:0007669"/>
    <property type="project" value="UniProtKB-UniRule"/>
</dbReference>
<dbReference type="GO" id="GO:0003735">
    <property type="term" value="F:structural constituent of ribosome"/>
    <property type="evidence" value="ECO:0007669"/>
    <property type="project" value="InterPro"/>
</dbReference>
<evidence type="ECO:0000256" key="9">
    <source>
        <dbReference type="RuleBase" id="RU003979"/>
    </source>
</evidence>
<dbReference type="SUPFAM" id="SSF46906">
    <property type="entry name" value="Ribosomal protein L11, C-terminal domain"/>
    <property type="match status" value="1"/>
</dbReference>
<evidence type="ECO:0000256" key="7">
    <source>
        <dbReference type="HAMAP-Rule" id="MF_00736"/>
    </source>
</evidence>
<gene>
    <name evidence="7" type="primary">rplK</name>
    <name evidence="12" type="ORF">SAMN02745152_01559</name>
</gene>
<dbReference type="PANTHER" id="PTHR11661">
    <property type="entry name" value="60S RIBOSOMAL PROTEIN L12"/>
    <property type="match status" value="1"/>
</dbReference>
<dbReference type="Pfam" id="PF03946">
    <property type="entry name" value="Ribosomal_L11_N"/>
    <property type="match status" value="1"/>
</dbReference>
<dbReference type="FunFam" id="3.30.1550.10:FF:000006">
    <property type="entry name" value="50S ribosomal protein L11"/>
    <property type="match status" value="1"/>
</dbReference>
<dbReference type="InterPro" id="IPR020784">
    <property type="entry name" value="Ribosomal_uL11_N"/>
</dbReference>
<feature type="domain" description="Large ribosomal subunit protein uL11 N-terminal" evidence="11">
    <location>
        <begin position="10"/>
        <end position="68"/>
    </location>
</feature>
<keyword evidence="6 7" id="KW-0687">Ribonucleoprotein</keyword>